<dbReference type="PANTHER" id="PTHR32305:SF15">
    <property type="entry name" value="PROTEIN RHSA-RELATED"/>
    <property type="match status" value="1"/>
</dbReference>
<sequence>MLWTPASQRRYFPDGSYEVVAEPPQYFGKGWTSELGQYLLEIDMAPTFEGVQILYPDGHTANFEKSGSQYVSASPGTHDVVTKEGDEYILRDADCGCASEEKRFNSDGHLTALVDRNGNAIRLFYDGDKLSALENAAGRRVEFTLNNDGQIIEAQLPENISLQYEYQDDLLSAFIDGRGNRTEYRYDELGQMTEIISANGYPLVRNIYDDEYRVTQQIVKESESYSFSYEEGKTTVTDAYGNAHVHHYDDDLRLVRMEYPDGTEERYEYDEDQNRTGYTNQAGGQWQWTYDDTGNRLTAEGPLGWYRDWAYNKRRQVTRMTEKVDASTQRTSTFIYDEHGNLTKFCNALNACGFVVYDERGLPLRMTDLNSYTTVNTYDTEGDLIRVLDPEGAMTDFDHDNLGRVTGKIKPLGNSYNYSYDENSNLTSVDGPLGFHLGYSYDANDNLMQSIDPNGGTINYTYTESDSPKEIYNQLNFKTSFSYGLMNERTGMTDAENRVWSYAYNSMLRVTDVNGPLGYQQDFVYNALGMITDATDPEGRVKHIEYDALKRPLTITRNYVAGGVENSDTNVSTSFTYNLIGDRLSVTDPEGYISTAEYDLQSRLLKKQDAEGYAWEYSYDPMGNLLEKLNPRHFTTSYAYTPTNRLQSVTNPEQHIKSFTYNPNGSLITATDPKGTVSEYAYDELDRKIAQVRNSNLSAPADYETNVTTAFAYDLAGNLRFVTNPLDHRKELRYDAAHRKVELIDYEEGSTTFTYDKVNNLLKVTDAEGNSTDYAVDDLNHLIAVTNAEKETIRYTYNLVGNRTQRIEADNTVTLYELDGVYRLNRVQENYRSDRDPGNDVNVLTTYGYDRRGLLTSFINANGAETTFAYNRVGKLTRETDPLLRVWEYAYDGNRNRITGQDAKGNLTEYDFYPDDMLMRMAYADGTVVSYAYDANNNRTAMSDTLGDTSWNFDPLNRVTQQDDPFDRSLHYQYDAASNRVGITYPDENQVGYAYSPNNWLQNMTVRARHAVPLQTEYARDLVGNLTEIDNPNQTRTTVAYDKVYRTLRRDTARRAPTQQVVAFEYTYNEVGHITKAIKEYGWRKPSTVVETYGYDGLHRLSEFVTAKNNPFTVVLPSMQIITGNRPVDAIATSYSYDPVGNRLSWESTDNLQTNTPRDGFSRSYAYNEANQMLGVEYVTEKNSTKDYAYEYSYDENGNRINRQLIDKNGPQYGVDYSYDAENRLVAALDYQITSRNGKNRIERAMTHYEYDGGGRRLVQHYDPKNGGVGVDKRDEYVFDGLDPVAEYDILNGQRTDYYRGAGNHLALMHHYKGGTQGQMYWYHYNHKGDVVGLTKQNGNSHHNYRYDPYGAVLPENGNFTDPHNHYTLTGKEFDENTGLVWFGARFYEPESGVWVNQDVYRGRLSEPGSLHRYGYVTNNPVTLWDWYGFKNPPGFPIRCVPGKTTYAECYDDGNTGYMIFEDDQQIDSEQFEELQRAVYDNLQSYDDTTITPIDKVEDVYNPIAMTQDVYDQLTFDTPFYNPYYFGWVPLVLEVQVPDTYVCIDGRRSKRSNVNYFAMGMYYARMGKKEEEMNEIIYWYKKKINGGTPDKDTLYWARKGHEKYRAYKKEENRKYIEVMESVENPLTTTVRDEYEKYKILQ</sequence>
<name>A0A444J2N4_9BACT</name>
<dbReference type="Pfam" id="PF25023">
    <property type="entry name" value="TEN_YD-shell"/>
    <property type="match status" value="2"/>
</dbReference>
<accession>A0A444J2N4</accession>
<comment type="caution">
    <text evidence="3">The sequence shown here is derived from an EMBL/GenBank/DDBJ whole genome shotgun (WGS) entry which is preliminary data.</text>
</comment>
<dbReference type="Pfam" id="PF05593">
    <property type="entry name" value="RHS_repeat"/>
    <property type="match status" value="5"/>
</dbReference>
<dbReference type="InterPro" id="IPR056823">
    <property type="entry name" value="TEN-like_YD-shell"/>
</dbReference>
<dbReference type="Gene3D" id="2.180.10.10">
    <property type="entry name" value="RHS repeat-associated core"/>
    <property type="match status" value="5"/>
</dbReference>
<keyword evidence="4" id="KW-1185">Reference proteome</keyword>
<evidence type="ECO:0000256" key="1">
    <source>
        <dbReference type="ARBA" id="ARBA00022737"/>
    </source>
</evidence>
<dbReference type="InterPro" id="IPR022385">
    <property type="entry name" value="Rhs_assc_core"/>
</dbReference>
<evidence type="ECO:0000259" key="2">
    <source>
        <dbReference type="Pfam" id="PF25023"/>
    </source>
</evidence>
<protein>
    <submittedName>
        <fullName evidence="3">RHS repeat-associated core domain-containing protein</fullName>
    </submittedName>
</protein>
<dbReference type="InterPro" id="IPR006530">
    <property type="entry name" value="YD"/>
</dbReference>
<evidence type="ECO:0000313" key="4">
    <source>
        <dbReference type="Proteomes" id="UP000287853"/>
    </source>
</evidence>
<reference evidence="3 4" key="1">
    <citation type="submission" date="2017-01" db="EMBL/GenBank/DDBJ databases">
        <title>The cable genome- insights into the physiology and evolution of filamentous bacteria capable of sulfide oxidation via long distance electron transfer.</title>
        <authorList>
            <person name="Schreiber L."/>
            <person name="Bjerg J.T."/>
            <person name="Boggild A."/>
            <person name="Van De Vossenberg J."/>
            <person name="Meysman F."/>
            <person name="Nielsen L.P."/>
            <person name="Schramm A."/>
            <person name="Kjeldsen K.U."/>
        </authorList>
    </citation>
    <scope>NUCLEOTIDE SEQUENCE [LARGE SCALE GENOMIC DNA]</scope>
    <source>
        <strain evidence="3">MCF</strain>
    </source>
</reference>
<keyword evidence="1" id="KW-0677">Repeat</keyword>
<dbReference type="InterPro" id="IPR031325">
    <property type="entry name" value="RHS_repeat"/>
</dbReference>
<dbReference type="PANTHER" id="PTHR32305">
    <property type="match status" value="1"/>
</dbReference>
<dbReference type="InterPro" id="IPR050708">
    <property type="entry name" value="T6SS_VgrG/RHS"/>
</dbReference>
<dbReference type="NCBIfam" id="TIGR03696">
    <property type="entry name" value="Rhs_assc_core"/>
    <property type="match status" value="1"/>
</dbReference>
<gene>
    <name evidence="3" type="ORF">H206_00157</name>
</gene>
<feature type="domain" description="Teneurin-like YD-shell" evidence="2">
    <location>
        <begin position="105"/>
        <end position="200"/>
    </location>
</feature>
<dbReference type="NCBIfam" id="TIGR01643">
    <property type="entry name" value="YD_repeat_2x"/>
    <property type="match status" value="9"/>
</dbReference>
<dbReference type="Proteomes" id="UP000287853">
    <property type="component" value="Unassembled WGS sequence"/>
</dbReference>
<proteinExistence type="predicted"/>
<evidence type="ECO:0000313" key="3">
    <source>
        <dbReference type="EMBL" id="RWX47115.1"/>
    </source>
</evidence>
<dbReference type="EMBL" id="MTKO01000041">
    <property type="protein sequence ID" value="RWX47115.1"/>
    <property type="molecule type" value="Genomic_DNA"/>
</dbReference>
<organism evidence="3 4">
    <name type="scientific">Candidatus Electrothrix aarhusensis</name>
    <dbReference type="NCBI Taxonomy" id="1859131"/>
    <lineage>
        <taxon>Bacteria</taxon>
        <taxon>Pseudomonadati</taxon>
        <taxon>Thermodesulfobacteriota</taxon>
        <taxon>Desulfobulbia</taxon>
        <taxon>Desulfobulbales</taxon>
        <taxon>Desulfobulbaceae</taxon>
        <taxon>Candidatus Electrothrix</taxon>
    </lineage>
</organism>
<feature type="domain" description="Teneurin-like YD-shell" evidence="2">
    <location>
        <begin position="564"/>
        <end position="765"/>
    </location>
</feature>